<sequence>MPDHRKLLLVCVLIFTALLFINFFVVHEFFPEDVPGAGKAISGLFLLVCFEVLFYVVFKRILKQHETLSVAYLTIFGCLIVLFSGLIFQTYRQATLEYTTNEDRIKIFLIGVLGLTAVAGITAFPVAVDVKYKKRWLTTLLNIGIGLLFLLGVPYLFSLLKGK</sequence>
<name>A0ABS3YVP0_9BACT</name>
<keyword evidence="1" id="KW-0472">Membrane</keyword>
<keyword evidence="1" id="KW-1133">Transmembrane helix</keyword>
<protein>
    <submittedName>
        <fullName evidence="2">Uncharacterized protein</fullName>
    </submittedName>
</protein>
<comment type="caution">
    <text evidence="2">The sequence shown here is derived from an EMBL/GenBank/DDBJ whole genome shotgun (WGS) entry which is preliminary data.</text>
</comment>
<feature type="transmembrane region" description="Helical" evidence="1">
    <location>
        <begin position="140"/>
        <end position="160"/>
    </location>
</feature>
<feature type="transmembrane region" description="Helical" evidence="1">
    <location>
        <begin position="7"/>
        <end position="25"/>
    </location>
</feature>
<dbReference type="EMBL" id="JAGHKO010000002">
    <property type="protein sequence ID" value="MBO9201236.1"/>
    <property type="molecule type" value="Genomic_DNA"/>
</dbReference>
<keyword evidence="1" id="KW-0812">Transmembrane</keyword>
<evidence type="ECO:0000313" key="2">
    <source>
        <dbReference type="EMBL" id="MBO9201236.1"/>
    </source>
</evidence>
<evidence type="ECO:0000256" key="1">
    <source>
        <dbReference type="SAM" id="Phobius"/>
    </source>
</evidence>
<gene>
    <name evidence="2" type="ORF">J7I42_13230</name>
</gene>
<keyword evidence="3" id="KW-1185">Reference proteome</keyword>
<dbReference type="Proteomes" id="UP000677244">
    <property type="component" value="Unassembled WGS sequence"/>
</dbReference>
<feature type="transmembrane region" description="Helical" evidence="1">
    <location>
        <begin position="108"/>
        <end position="128"/>
    </location>
</feature>
<proteinExistence type="predicted"/>
<feature type="transmembrane region" description="Helical" evidence="1">
    <location>
        <begin position="70"/>
        <end position="88"/>
    </location>
</feature>
<evidence type="ECO:0000313" key="3">
    <source>
        <dbReference type="Proteomes" id="UP000677244"/>
    </source>
</evidence>
<organism evidence="2 3">
    <name type="scientific">Niastella soli</name>
    <dbReference type="NCBI Taxonomy" id="2821487"/>
    <lineage>
        <taxon>Bacteria</taxon>
        <taxon>Pseudomonadati</taxon>
        <taxon>Bacteroidota</taxon>
        <taxon>Chitinophagia</taxon>
        <taxon>Chitinophagales</taxon>
        <taxon>Chitinophagaceae</taxon>
        <taxon>Niastella</taxon>
    </lineage>
</organism>
<accession>A0ABS3YVP0</accession>
<feature type="transmembrane region" description="Helical" evidence="1">
    <location>
        <begin position="37"/>
        <end position="58"/>
    </location>
</feature>
<dbReference type="RefSeq" id="WP_209139299.1">
    <property type="nucleotide sequence ID" value="NZ_JAGHKO010000002.1"/>
</dbReference>
<reference evidence="2 3" key="1">
    <citation type="submission" date="2021-03" db="EMBL/GenBank/DDBJ databases">
        <title>Assistant Professor.</title>
        <authorList>
            <person name="Huq M.A."/>
        </authorList>
    </citation>
    <scope>NUCLEOTIDE SEQUENCE [LARGE SCALE GENOMIC DNA]</scope>
    <source>
        <strain evidence="2 3">MAH-29</strain>
    </source>
</reference>